<feature type="domain" description="MULE transposase" evidence="1">
    <location>
        <begin position="10"/>
        <end position="84"/>
    </location>
</feature>
<dbReference type="AlphaFoldDB" id="A0A9N9EB38"/>
<gene>
    <name evidence="2" type="ORF">AGERDE_LOCUS12085</name>
</gene>
<dbReference type="Pfam" id="PF10551">
    <property type="entry name" value="MULE"/>
    <property type="match status" value="1"/>
</dbReference>
<feature type="non-terminal residue" evidence="2">
    <location>
        <position position="1"/>
    </location>
</feature>
<evidence type="ECO:0000259" key="1">
    <source>
        <dbReference type="Pfam" id="PF10551"/>
    </source>
</evidence>
<comment type="caution">
    <text evidence="2">The sequence shown here is derived from an EMBL/GenBank/DDBJ whole genome shotgun (WGS) entry which is preliminary data.</text>
</comment>
<dbReference type="OrthoDB" id="2440185at2759"/>
<organism evidence="2 3">
    <name type="scientific">Ambispora gerdemannii</name>
    <dbReference type="NCBI Taxonomy" id="144530"/>
    <lineage>
        <taxon>Eukaryota</taxon>
        <taxon>Fungi</taxon>
        <taxon>Fungi incertae sedis</taxon>
        <taxon>Mucoromycota</taxon>
        <taxon>Glomeromycotina</taxon>
        <taxon>Glomeromycetes</taxon>
        <taxon>Archaeosporales</taxon>
        <taxon>Ambisporaceae</taxon>
        <taxon>Ambispora</taxon>
    </lineage>
</organism>
<dbReference type="PANTHER" id="PTHR47718">
    <property type="entry name" value="OS01G0519700 PROTEIN"/>
    <property type="match status" value="1"/>
</dbReference>
<sequence length="85" mass="9771">QIVLWLEYDVILNDNTTKTNHYQISLSLFFVVNNNTRSCLVAQALVSDETTEFYKWILECTKKATMIEPLVFIMDADPIADAAIR</sequence>
<name>A0A9N9EB38_9GLOM</name>
<reference evidence="2" key="1">
    <citation type="submission" date="2021-06" db="EMBL/GenBank/DDBJ databases">
        <authorList>
            <person name="Kallberg Y."/>
            <person name="Tangrot J."/>
            <person name="Rosling A."/>
        </authorList>
    </citation>
    <scope>NUCLEOTIDE SEQUENCE</scope>
    <source>
        <strain evidence="2">MT106</strain>
    </source>
</reference>
<dbReference type="PANTHER" id="PTHR47718:SF13">
    <property type="entry name" value="OS09G0290500 PROTEIN"/>
    <property type="match status" value="1"/>
</dbReference>
<dbReference type="Proteomes" id="UP000789831">
    <property type="component" value="Unassembled WGS sequence"/>
</dbReference>
<proteinExistence type="predicted"/>
<evidence type="ECO:0000313" key="2">
    <source>
        <dbReference type="EMBL" id="CAG8667038.1"/>
    </source>
</evidence>
<evidence type="ECO:0000313" key="3">
    <source>
        <dbReference type="Proteomes" id="UP000789831"/>
    </source>
</evidence>
<keyword evidence="3" id="KW-1185">Reference proteome</keyword>
<accession>A0A9N9EB38</accession>
<protein>
    <submittedName>
        <fullName evidence="2">13330_t:CDS:1</fullName>
    </submittedName>
</protein>
<dbReference type="EMBL" id="CAJVPL010006941">
    <property type="protein sequence ID" value="CAG8667038.1"/>
    <property type="molecule type" value="Genomic_DNA"/>
</dbReference>
<dbReference type="InterPro" id="IPR018289">
    <property type="entry name" value="MULE_transposase_dom"/>
</dbReference>